<proteinExistence type="inferred from homology"/>
<dbReference type="CDD" id="cd03442">
    <property type="entry name" value="BFIT_BACH"/>
    <property type="match status" value="1"/>
</dbReference>
<dbReference type="SUPFAM" id="SSF54637">
    <property type="entry name" value="Thioesterase/thiol ester dehydrase-isomerase"/>
    <property type="match status" value="1"/>
</dbReference>
<dbReference type="KEGG" id="jda:BW727_101202"/>
<dbReference type="STRING" id="708126.BW727_101202"/>
<dbReference type="RefSeq" id="WP_062472246.1">
    <property type="nucleotide sequence ID" value="NZ_BBYN01000041.1"/>
</dbReference>
<dbReference type="GO" id="GO:0005829">
    <property type="term" value="C:cytosol"/>
    <property type="evidence" value="ECO:0007669"/>
    <property type="project" value="TreeGrafter"/>
</dbReference>
<name>A0A1S6IPX8_9LACT</name>
<dbReference type="Pfam" id="PF03061">
    <property type="entry name" value="4HBT"/>
    <property type="match status" value="1"/>
</dbReference>
<protein>
    <recommendedName>
        <fullName evidence="4">HotDog ACOT-type domain-containing protein</fullName>
    </recommendedName>
</protein>
<dbReference type="InterPro" id="IPR006683">
    <property type="entry name" value="Thioestr_dom"/>
</dbReference>
<dbReference type="AlphaFoldDB" id="A0A1S6IPX8"/>
<reference evidence="5 6" key="1">
    <citation type="journal article" date="2014" name="Int. J. Syst. Evol. Microbiol.">
        <title>Jeotgalibaca dankookensis gen. nov., sp. nov., a member of the family Carnobacteriaceae, isolated from seujeot (Korean traditional food).</title>
        <authorList>
            <person name="Lee D.G."/>
            <person name="Trujillo M.E."/>
            <person name="Kang H."/>
            <person name="Ahn T.Y."/>
        </authorList>
    </citation>
    <scope>NUCLEOTIDE SEQUENCE [LARGE SCALE GENOMIC DNA]</scope>
    <source>
        <strain evidence="5 6">EX-07</strain>
    </source>
</reference>
<dbReference type="InterPro" id="IPR029069">
    <property type="entry name" value="HotDog_dom_sf"/>
</dbReference>
<evidence type="ECO:0000256" key="3">
    <source>
        <dbReference type="PROSITE-ProRule" id="PRU01106"/>
    </source>
</evidence>
<organism evidence="5 6">
    <name type="scientific">Jeotgalibaca dankookensis</name>
    <dbReference type="NCBI Taxonomy" id="708126"/>
    <lineage>
        <taxon>Bacteria</taxon>
        <taxon>Bacillati</taxon>
        <taxon>Bacillota</taxon>
        <taxon>Bacilli</taxon>
        <taxon>Lactobacillales</taxon>
        <taxon>Carnobacteriaceae</taxon>
        <taxon>Jeotgalibaca</taxon>
    </lineage>
</organism>
<dbReference type="PANTHER" id="PTHR11049">
    <property type="entry name" value="ACYL COENZYME A THIOESTER HYDROLASE"/>
    <property type="match status" value="1"/>
</dbReference>
<evidence type="ECO:0000256" key="2">
    <source>
        <dbReference type="ARBA" id="ARBA00022801"/>
    </source>
</evidence>
<dbReference type="InterPro" id="IPR040170">
    <property type="entry name" value="Cytosol_ACT"/>
</dbReference>
<dbReference type="EMBL" id="CP019728">
    <property type="protein sequence ID" value="AQS53569.1"/>
    <property type="molecule type" value="Genomic_DNA"/>
</dbReference>
<evidence type="ECO:0000256" key="1">
    <source>
        <dbReference type="ARBA" id="ARBA00010458"/>
    </source>
</evidence>
<evidence type="ECO:0000313" key="6">
    <source>
        <dbReference type="Proteomes" id="UP000188993"/>
    </source>
</evidence>
<keyword evidence="6" id="KW-1185">Reference proteome</keyword>
<dbReference type="PANTHER" id="PTHR11049:SF24">
    <property type="entry name" value="CYTOSOLIC ACYL COENZYME A THIOESTER HYDROLASE"/>
    <property type="match status" value="1"/>
</dbReference>
<evidence type="ECO:0000313" key="5">
    <source>
        <dbReference type="EMBL" id="AQS53569.1"/>
    </source>
</evidence>
<gene>
    <name evidence="5" type="ORF">BW727_101202</name>
</gene>
<dbReference type="Proteomes" id="UP000188993">
    <property type="component" value="Chromosome"/>
</dbReference>
<sequence>MNERPKVTCNETRTIRSDFVFNRDLNDKDTYYGGNIMAHFDSAGGGASFKFLKNASFTATVDVMTFVSPVHKTEEIYVESYVSGAGKSSVEAFTKMIATDLKTNQSRVVAYAFLTYVLENRNNKDFVMPELVPESEEEIAICQDYQKRRQLNLEKRKDNKAIEAAISTKPIWKKH</sequence>
<accession>A0A1S6IPX8</accession>
<dbReference type="InterPro" id="IPR033120">
    <property type="entry name" value="HOTDOG_ACOT"/>
</dbReference>
<keyword evidence="2 3" id="KW-0378">Hydrolase</keyword>
<dbReference type="PROSITE" id="PS51770">
    <property type="entry name" value="HOTDOG_ACOT"/>
    <property type="match status" value="1"/>
</dbReference>
<dbReference type="GO" id="GO:0052816">
    <property type="term" value="F:long-chain fatty acyl-CoA hydrolase activity"/>
    <property type="evidence" value="ECO:0007669"/>
    <property type="project" value="TreeGrafter"/>
</dbReference>
<dbReference type="GO" id="GO:0006637">
    <property type="term" value="P:acyl-CoA metabolic process"/>
    <property type="evidence" value="ECO:0007669"/>
    <property type="project" value="TreeGrafter"/>
</dbReference>
<evidence type="ECO:0000259" key="4">
    <source>
        <dbReference type="PROSITE" id="PS51770"/>
    </source>
</evidence>
<comment type="similarity">
    <text evidence="1">Belongs to the acyl coenzyme A hydrolase family.</text>
</comment>
<dbReference type="Gene3D" id="3.10.129.10">
    <property type="entry name" value="Hotdog Thioesterase"/>
    <property type="match status" value="1"/>
</dbReference>
<dbReference type="GO" id="GO:0009062">
    <property type="term" value="P:fatty acid catabolic process"/>
    <property type="evidence" value="ECO:0007669"/>
    <property type="project" value="TreeGrafter"/>
</dbReference>
<dbReference type="OrthoDB" id="9791628at2"/>
<feature type="domain" description="HotDog ACOT-type" evidence="4">
    <location>
        <begin position="10"/>
        <end position="122"/>
    </location>
</feature>